<evidence type="ECO:0000313" key="2">
    <source>
        <dbReference type="EMBL" id="AKD02126.1"/>
    </source>
</evidence>
<reference evidence="2 3" key="1">
    <citation type="journal article" date="2015" name="Sci. Rep.">
        <title>Unraveling adaptation of Pontibacter korlensis to radiation and infertility in desert through complete genome and comparative transcriptomic analysis.</title>
        <authorList>
            <person name="Dai J."/>
            <person name="Dai W."/>
            <person name="Qiu C."/>
            <person name="Yang Z."/>
            <person name="Zhang Y."/>
            <person name="Zhou M."/>
            <person name="Zhang L."/>
            <person name="Fang C."/>
            <person name="Gao Q."/>
            <person name="Yang Q."/>
            <person name="Li X."/>
            <person name="Wang Z."/>
            <person name="Wang Z."/>
            <person name="Jia Z."/>
            <person name="Chen X."/>
        </authorList>
    </citation>
    <scope>NUCLEOTIDE SEQUENCE [LARGE SCALE GENOMIC DNA]</scope>
    <source>
        <strain evidence="2 3">X14-1T</strain>
    </source>
</reference>
<keyword evidence="1" id="KW-0812">Transmembrane</keyword>
<dbReference type="HOGENOM" id="CLU_2001799_0_0_10"/>
<dbReference type="AlphaFoldDB" id="A0A0E3UVS9"/>
<gene>
    <name evidence="2" type="ORF">PKOR_01955</name>
</gene>
<accession>A0A0E3UVS9</accession>
<keyword evidence="3" id="KW-1185">Reference proteome</keyword>
<proteinExistence type="predicted"/>
<name>A0A0E3UVS9_9BACT</name>
<feature type="transmembrane region" description="Helical" evidence="1">
    <location>
        <begin position="95"/>
        <end position="117"/>
    </location>
</feature>
<sequence>MITSLYLKYRKKEEHLLSAFWAKLFLAFLATCFIFVPIRILIERAPLHWQCFFDDYLIVLVFLVWGAMVALLHLRTIKYSTLADIELRADEYSKGINIVIICSVTCIILTCTVMYVMGPTGAGC</sequence>
<organism evidence="2 3">
    <name type="scientific">Pontibacter korlensis</name>
    <dbReference type="NCBI Taxonomy" id="400092"/>
    <lineage>
        <taxon>Bacteria</taxon>
        <taxon>Pseudomonadati</taxon>
        <taxon>Bacteroidota</taxon>
        <taxon>Cytophagia</taxon>
        <taxon>Cytophagales</taxon>
        <taxon>Hymenobacteraceae</taxon>
        <taxon>Pontibacter</taxon>
    </lineage>
</organism>
<dbReference type="STRING" id="400092.PKOR_01955"/>
<keyword evidence="1" id="KW-1133">Transmembrane helix</keyword>
<feature type="transmembrane region" description="Helical" evidence="1">
    <location>
        <begin position="20"/>
        <end position="41"/>
    </location>
</feature>
<keyword evidence="1" id="KW-0472">Membrane</keyword>
<dbReference type="PATRIC" id="fig|400092.3.peg.443"/>
<dbReference type="KEGG" id="pko:PKOR_01955"/>
<protein>
    <submittedName>
        <fullName evidence="2">Uncharacterized protein</fullName>
    </submittedName>
</protein>
<dbReference type="Proteomes" id="UP000033109">
    <property type="component" value="Chromosome"/>
</dbReference>
<evidence type="ECO:0000256" key="1">
    <source>
        <dbReference type="SAM" id="Phobius"/>
    </source>
</evidence>
<dbReference type="RefSeq" id="WP_046308834.1">
    <property type="nucleotide sequence ID" value="NZ_CBCSCY010000046.1"/>
</dbReference>
<evidence type="ECO:0000313" key="3">
    <source>
        <dbReference type="Proteomes" id="UP000033109"/>
    </source>
</evidence>
<dbReference type="EMBL" id="CP009621">
    <property type="protein sequence ID" value="AKD02126.1"/>
    <property type="molecule type" value="Genomic_DNA"/>
</dbReference>
<feature type="transmembrane region" description="Helical" evidence="1">
    <location>
        <begin position="56"/>
        <end position="74"/>
    </location>
</feature>